<dbReference type="InterPro" id="IPR001767">
    <property type="entry name" value="Hedgehog_Hint"/>
</dbReference>
<accession>A0A7S0ESQ1</accession>
<proteinExistence type="predicted"/>
<feature type="region of interest" description="Disordered" evidence="1">
    <location>
        <begin position="356"/>
        <end position="376"/>
    </location>
</feature>
<feature type="region of interest" description="Disordered" evidence="1">
    <location>
        <begin position="1"/>
        <end position="21"/>
    </location>
</feature>
<dbReference type="GO" id="GO:0016540">
    <property type="term" value="P:protein autoprocessing"/>
    <property type="evidence" value="ECO:0007669"/>
    <property type="project" value="InterPro"/>
</dbReference>
<feature type="compositionally biased region" description="Polar residues" evidence="1">
    <location>
        <begin position="1"/>
        <end position="14"/>
    </location>
</feature>
<protein>
    <recommendedName>
        <fullName evidence="2">Hint domain-containing protein</fullName>
    </recommendedName>
</protein>
<reference evidence="3" key="1">
    <citation type="submission" date="2021-01" db="EMBL/GenBank/DDBJ databases">
        <authorList>
            <person name="Corre E."/>
            <person name="Pelletier E."/>
            <person name="Niang G."/>
            <person name="Scheremetjew M."/>
            <person name="Finn R."/>
            <person name="Kale V."/>
            <person name="Holt S."/>
            <person name="Cochrane G."/>
            <person name="Meng A."/>
            <person name="Brown T."/>
            <person name="Cohen L."/>
        </authorList>
    </citation>
    <scope>NUCLEOTIDE SEQUENCE</scope>
    <source>
        <strain evidence="3">CCMP325</strain>
    </source>
</reference>
<organism evidence="3">
    <name type="scientific">Hanusia phi</name>
    <dbReference type="NCBI Taxonomy" id="3032"/>
    <lineage>
        <taxon>Eukaryota</taxon>
        <taxon>Cryptophyceae</taxon>
        <taxon>Pyrenomonadales</taxon>
        <taxon>Geminigeraceae</taxon>
        <taxon>Hanusia</taxon>
    </lineage>
</organism>
<dbReference type="EMBL" id="HBEO01022836">
    <property type="protein sequence ID" value="CAD8493145.1"/>
    <property type="molecule type" value="Transcribed_RNA"/>
</dbReference>
<dbReference type="InterPro" id="IPR003587">
    <property type="entry name" value="Hint_dom_N"/>
</dbReference>
<gene>
    <name evidence="3" type="ORF">HPHI1048_LOCUS15432</name>
</gene>
<dbReference type="Gene3D" id="2.170.16.10">
    <property type="entry name" value="Hedgehog/Intein (Hint) domain"/>
    <property type="match status" value="1"/>
</dbReference>
<dbReference type="AlphaFoldDB" id="A0A7S0ESQ1"/>
<evidence type="ECO:0000259" key="2">
    <source>
        <dbReference type="SMART" id="SM00306"/>
    </source>
</evidence>
<sequence length="376" mass="40591">MHASTTFSTPSSGGVVTGPSDDTLCGPDDVEIWPCSEKFGRKFKDYNSGNLAHCYRMIKGLMKTCQFYDKCGPRTSAGELATSVCSSPTGDYYKEPEVQRMCGICQMARTELLNAQEVDDNGGGCLADDAVTVRLRERDGEVIEEQVDIRDLAVGDLVRAPDASGQSSWRPVYYMMAHKETMPLVELQWRGGSLTVSNNHFVPVLRNHGDAPTTARASEISVGDSIFVLDGREYKPAAITGVGISRGMARYVLVEGGRIEVGARHGKVGAAATVYSTSLGEFEALPFRFLHTIAPGSLQVPAIARSLELALDSPLLMTMEGALVSLERMLLGRQKVKLAHGEEHERARRAFMTYSSSSSSSSSSAVAAPATMHHSS</sequence>
<feature type="domain" description="Hint" evidence="2">
    <location>
        <begin position="123"/>
        <end position="230"/>
    </location>
</feature>
<evidence type="ECO:0000313" key="3">
    <source>
        <dbReference type="EMBL" id="CAD8493145.1"/>
    </source>
</evidence>
<name>A0A7S0ESQ1_9CRYP</name>
<dbReference type="SUPFAM" id="SSF51294">
    <property type="entry name" value="Hedgehog/intein (Hint) domain"/>
    <property type="match status" value="1"/>
</dbReference>
<dbReference type="SMART" id="SM00306">
    <property type="entry name" value="HintN"/>
    <property type="match status" value="1"/>
</dbReference>
<dbReference type="Pfam" id="PF01079">
    <property type="entry name" value="Hint"/>
    <property type="match status" value="1"/>
</dbReference>
<evidence type="ECO:0000256" key="1">
    <source>
        <dbReference type="SAM" id="MobiDB-lite"/>
    </source>
</evidence>
<dbReference type="InterPro" id="IPR036844">
    <property type="entry name" value="Hint_dom_sf"/>
</dbReference>